<dbReference type="EMBL" id="KN823007">
    <property type="protein sequence ID" value="KIO27509.1"/>
    <property type="molecule type" value="Genomic_DNA"/>
</dbReference>
<dbReference type="AlphaFoldDB" id="A0A0C3QLJ4"/>
<gene>
    <name evidence="2" type="ORF">M407DRAFT_243306</name>
</gene>
<evidence type="ECO:0000313" key="2">
    <source>
        <dbReference type="EMBL" id="KIO27509.1"/>
    </source>
</evidence>
<sequence length="92" mass="9848">MGGAKSTIYSAVGSAKPEKASRSEESRHTGRNSWHGPVSDTSANQPESDTQGPERAKLNWKTVRIAFGFQPPDSSRPPQPSESSLGKQRAAP</sequence>
<dbReference type="HOGENOM" id="CLU_2414927_0_0_1"/>
<protein>
    <submittedName>
        <fullName evidence="2">Uncharacterized protein</fullName>
    </submittedName>
</protein>
<keyword evidence="3" id="KW-1185">Reference proteome</keyword>
<reference evidence="3" key="2">
    <citation type="submission" date="2015-01" db="EMBL/GenBank/DDBJ databases">
        <title>Evolutionary Origins and Diversification of the Mycorrhizal Mutualists.</title>
        <authorList>
            <consortium name="DOE Joint Genome Institute"/>
            <consortium name="Mycorrhizal Genomics Consortium"/>
            <person name="Kohler A."/>
            <person name="Kuo A."/>
            <person name="Nagy L.G."/>
            <person name="Floudas D."/>
            <person name="Copeland A."/>
            <person name="Barry K.W."/>
            <person name="Cichocki N."/>
            <person name="Veneault-Fourrey C."/>
            <person name="LaButti K."/>
            <person name="Lindquist E.A."/>
            <person name="Lipzen A."/>
            <person name="Lundell T."/>
            <person name="Morin E."/>
            <person name="Murat C."/>
            <person name="Riley R."/>
            <person name="Ohm R."/>
            <person name="Sun H."/>
            <person name="Tunlid A."/>
            <person name="Henrissat B."/>
            <person name="Grigoriev I.V."/>
            <person name="Hibbett D.S."/>
            <person name="Martin F."/>
        </authorList>
    </citation>
    <scope>NUCLEOTIDE SEQUENCE [LARGE SCALE GENOMIC DNA]</scope>
    <source>
        <strain evidence="3">MUT 4182</strain>
    </source>
</reference>
<accession>A0A0C3QLJ4</accession>
<dbReference type="Proteomes" id="UP000054248">
    <property type="component" value="Unassembled WGS sequence"/>
</dbReference>
<feature type="compositionally biased region" description="Basic and acidic residues" evidence="1">
    <location>
        <begin position="16"/>
        <end position="28"/>
    </location>
</feature>
<name>A0A0C3QLJ4_9AGAM</name>
<proteinExistence type="predicted"/>
<feature type="region of interest" description="Disordered" evidence="1">
    <location>
        <begin position="1"/>
        <end position="92"/>
    </location>
</feature>
<organism evidence="2 3">
    <name type="scientific">Tulasnella calospora MUT 4182</name>
    <dbReference type="NCBI Taxonomy" id="1051891"/>
    <lineage>
        <taxon>Eukaryota</taxon>
        <taxon>Fungi</taxon>
        <taxon>Dikarya</taxon>
        <taxon>Basidiomycota</taxon>
        <taxon>Agaricomycotina</taxon>
        <taxon>Agaricomycetes</taxon>
        <taxon>Cantharellales</taxon>
        <taxon>Tulasnellaceae</taxon>
        <taxon>Tulasnella</taxon>
    </lineage>
</organism>
<feature type="compositionally biased region" description="Polar residues" evidence="1">
    <location>
        <begin position="39"/>
        <end position="51"/>
    </location>
</feature>
<dbReference type="OrthoDB" id="10381100at2759"/>
<evidence type="ECO:0000256" key="1">
    <source>
        <dbReference type="SAM" id="MobiDB-lite"/>
    </source>
</evidence>
<reference evidence="2 3" key="1">
    <citation type="submission" date="2014-04" db="EMBL/GenBank/DDBJ databases">
        <authorList>
            <consortium name="DOE Joint Genome Institute"/>
            <person name="Kuo A."/>
            <person name="Girlanda M."/>
            <person name="Perotto S."/>
            <person name="Kohler A."/>
            <person name="Nagy L.G."/>
            <person name="Floudas D."/>
            <person name="Copeland A."/>
            <person name="Barry K.W."/>
            <person name="Cichocki N."/>
            <person name="Veneault-Fourrey C."/>
            <person name="LaButti K."/>
            <person name="Lindquist E.A."/>
            <person name="Lipzen A."/>
            <person name="Lundell T."/>
            <person name="Morin E."/>
            <person name="Murat C."/>
            <person name="Sun H."/>
            <person name="Tunlid A."/>
            <person name="Henrissat B."/>
            <person name="Grigoriev I.V."/>
            <person name="Hibbett D.S."/>
            <person name="Martin F."/>
            <person name="Nordberg H.P."/>
            <person name="Cantor M.N."/>
            <person name="Hua S.X."/>
        </authorList>
    </citation>
    <scope>NUCLEOTIDE SEQUENCE [LARGE SCALE GENOMIC DNA]</scope>
    <source>
        <strain evidence="2 3">MUT 4182</strain>
    </source>
</reference>
<evidence type="ECO:0000313" key="3">
    <source>
        <dbReference type="Proteomes" id="UP000054248"/>
    </source>
</evidence>